<organism evidence="10 11">
    <name type="scientific">Xanthobacter autotrophicus</name>
    <dbReference type="NCBI Taxonomy" id="280"/>
    <lineage>
        <taxon>Bacteria</taxon>
        <taxon>Pseudomonadati</taxon>
        <taxon>Pseudomonadota</taxon>
        <taxon>Alphaproteobacteria</taxon>
        <taxon>Hyphomicrobiales</taxon>
        <taxon>Xanthobacteraceae</taxon>
        <taxon>Xanthobacter</taxon>
    </lineage>
</organism>
<keyword evidence="3 8" id="KW-0812">Transmembrane</keyword>
<dbReference type="GO" id="GO:0005886">
    <property type="term" value="C:plasma membrane"/>
    <property type="evidence" value="ECO:0007669"/>
    <property type="project" value="UniProtKB-SubCell"/>
</dbReference>
<dbReference type="GO" id="GO:0016887">
    <property type="term" value="F:ATP hydrolysis activity"/>
    <property type="evidence" value="ECO:0007669"/>
    <property type="project" value="InterPro"/>
</dbReference>
<dbReference type="PROSITE" id="PS00154">
    <property type="entry name" value="ATPASE_E1_E2"/>
    <property type="match status" value="1"/>
</dbReference>
<dbReference type="InterPro" id="IPR018303">
    <property type="entry name" value="ATPase_P-typ_P_site"/>
</dbReference>
<dbReference type="Gene3D" id="3.40.50.1000">
    <property type="entry name" value="HAD superfamily/HAD-like"/>
    <property type="match status" value="1"/>
</dbReference>
<dbReference type="SUPFAM" id="SSF56784">
    <property type="entry name" value="HAD-like"/>
    <property type="match status" value="1"/>
</dbReference>
<keyword evidence="8" id="KW-0547">Nucleotide-binding</keyword>
<name>A0A6C1KNQ0_XANAU</name>
<dbReference type="SUPFAM" id="SSF81653">
    <property type="entry name" value="Calcium ATPase, transduction domain A"/>
    <property type="match status" value="1"/>
</dbReference>
<dbReference type="PANTHER" id="PTHR48085:SF5">
    <property type="entry name" value="CADMIUM_ZINC-TRANSPORTING ATPASE HMA4-RELATED"/>
    <property type="match status" value="1"/>
</dbReference>
<dbReference type="InterPro" id="IPR023298">
    <property type="entry name" value="ATPase_P-typ_TM_dom_sf"/>
</dbReference>
<proteinExistence type="inferred from homology"/>
<dbReference type="InterPro" id="IPR027256">
    <property type="entry name" value="P-typ_ATPase_IB"/>
</dbReference>
<feature type="transmembrane region" description="Helical" evidence="8">
    <location>
        <begin position="18"/>
        <end position="37"/>
    </location>
</feature>
<evidence type="ECO:0000256" key="2">
    <source>
        <dbReference type="ARBA" id="ARBA00006024"/>
    </source>
</evidence>
<feature type="transmembrane region" description="Helical" evidence="8">
    <location>
        <begin position="44"/>
        <end position="63"/>
    </location>
</feature>
<feature type="transmembrane region" description="Helical" evidence="8">
    <location>
        <begin position="240"/>
        <end position="259"/>
    </location>
</feature>
<dbReference type="OrthoDB" id="391538at2"/>
<evidence type="ECO:0000256" key="7">
    <source>
        <dbReference type="ARBA" id="ARBA00047308"/>
    </source>
</evidence>
<dbReference type="InterPro" id="IPR008250">
    <property type="entry name" value="ATPase_P-typ_transduc_dom_A_sf"/>
</dbReference>
<dbReference type="NCBIfam" id="TIGR01525">
    <property type="entry name" value="ATPase-IB_hvy"/>
    <property type="match status" value="1"/>
</dbReference>
<dbReference type="PRINTS" id="PR00119">
    <property type="entry name" value="CATATPASE"/>
</dbReference>
<dbReference type="GO" id="GO:0046872">
    <property type="term" value="F:metal ion binding"/>
    <property type="evidence" value="ECO:0007669"/>
    <property type="project" value="UniProtKB-KW"/>
</dbReference>
<evidence type="ECO:0000256" key="5">
    <source>
        <dbReference type="ARBA" id="ARBA00023136"/>
    </source>
</evidence>
<dbReference type="GO" id="GO:0016463">
    <property type="term" value="F:P-type zinc transporter activity"/>
    <property type="evidence" value="ECO:0007669"/>
    <property type="project" value="UniProtKB-EC"/>
</dbReference>
<dbReference type="Pfam" id="PF00122">
    <property type="entry name" value="E1-E2_ATPase"/>
    <property type="match status" value="1"/>
</dbReference>
<feature type="transmembrane region" description="Helical" evidence="8">
    <location>
        <begin position="75"/>
        <end position="101"/>
    </location>
</feature>
<comment type="catalytic activity">
    <reaction evidence="7">
        <text>Zn(2+)(in) + ATP + H2O = Zn(2+)(out) + ADP + phosphate + H(+)</text>
        <dbReference type="Rhea" id="RHEA:20621"/>
        <dbReference type="ChEBI" id="CHEBI:15377"/>
        <dbReference type="ChEBI" id="CHEBI:15378"/>
        <dbReference type="ChEBI" id="CHEBI:29105"/>
        <dbReference type="ChEBI" id="CHEBI:30616"/>
        <dbReference type="ChEBI" id="CHEBI:43474"/>
        <dbReference type="ChEBI" id="CHEBI:456216"/>
        <dbReference type="EC" id="7.2.2.12"/>
    </reaction>
</comment>
<dbReference type="NCBIfam" id="TIGR01512">
    <property type="entry name" value="ATPase-IB2_Cd"/>
    <property type="match status" value="1"/>
</dbReference>
<dbReference type="InterPro" id="IPR023214">
    <property type="entry name" value="HAD_sf"/>
</dbReference>
<feature type="transmembrane region" description="Helical" evidence="8">
    <location>
        <begin position="579"/>
        <end position="598"/>
    </location>
</feature>
<dbReference type="InterPro" id="IPR023299">
    <property type="entry name" value="ATPase_P-typ_cyto_dom_N"/>
</dbReference>
<evidence type="ECO:0000256" key="4">
    <source>
        <dbReference type="ARBA" id="ARBA00022989"/>
    </source>
</evidence>
<dbReference type="EC" id="7.2.2.12" evidence="6"/>
<dbReference type="PRINTS" id="PR00120">
    <property type="entry name" value="HATPASE"/>
</dbReference>
<comment type="caution">
    <text evidence="10">The sequence shown here is derived from an EMBL/GenBank/DDBJ whole genome shotgun (WGS) entry which is preliminary data.</text>
</comment>
<dbReference type="SUPFAM" id="SSF81665">
    <property type="entry name" value="Calcium ATPase, transmembrane domain M"/>
    <property type="match status" value="1"/>
</dbReference>
<dbReference type="InterPro" id="IPR059000">
    <property type="entry name" value="ATPase_P-type_domA"/>
</dbReference>
<keyword evidence="4 8" id="KW-1133">Transmembrane helix</keyword>
<dbReference type="GO" id="GO:0005524">
    <property type="term" value="F:ATP binding"/>
    <property type="evidence" value="ECO:0007669"/>
    <property type="project" value="UniProtKB-UniRule"/>
</dbReference>
<evidence type="ECO:0000313" key="10">
    <source>
        <dbReference type="EMBL" id="TLX40996.1"/>
    </source>
</evidence>
<sequence length="629" mass="63600">MPGAAPTVMGVGLARNRYLLLTAAVLPLVVGLGLLVAGQDRAAFFAFVAGTLPVLAVLVFDIARALGEGRFGLDLLAALSMATALAFGEPLAGNVVALMYAGGQQLERFAEGRARREMTALAARAPRSALLREGDTLREVPIGVLKGGDLIVVRQGDTIPADGRICGGPAVLDQSSLTGEAHPVRLEEGEEGPSGAVNVGGAFDVRVLRPADESTYAAIVRLVEAAAASRAPMARLADRYALGFLMVSLGLALAAAFLSGDPRRALAVLVVATPCPLILAVPVALMAGLSRAAKRGVLVKSGGALEKLAAVRALVIDKTGTLTHGRAQLQEIRAAPDFAPDEVLRLAAALDQASSHVVAAALVAAAKARGLALAVPECVEEEGGVGVTGRVEGREVAVGGYAFVAARATGDGDALRASLPAASAVVAVAIDGCFAGLLILADQVRDDAGEMVRALRAGGVDHIALASGDRVEAVEALGRSLDLDSWAGDLQPGGKVSHVTDARARAHARLASGTVMMVGDGVNDAPALAAADVGVALGARGAAASAEVADVVLLVDRLDRLAEAMAIARRALAIARQSVFVGIALSLVGMLAAAFGLLEPVAGALLQEAIDVAVILNALRVLIPGPGEG</sequence>
<comment type="subcellular location">
    <subcellularLocation>
        <location evidence="8">Cell membrane</location>
    </subcellularLocation>
    <subcellularLocation>
        <location evidence="1">Membrane</location>
    </subcellularLocation>
</comment>
<dbReference type="RefSeq" id="WP_138401504.1">
    <property type="nucleotide sequence ID" value="NZ_JBAFVI010000007.1"/>
</dbReference>
<feature type="transmembrane region" description="Helical" evidence="8">
    <location>
        <begin position="265"/>
        <end position="285"/>
    </location>
</feature>
<evidence type="ECO:0000256" key="3">
    <source>
        <dbReference type="ARBA" id="ARBA00022692"/>
    </source>
</evidence>
<dbReference type="EMBL" id="VAUP01000041">
    <property type="protein sequence ID" value="TLX40996.1"/>
    <property type="molecule type" value="Genomic_DNA"/>
</dbReference>
<dbReference type="NCBIfam" id="TIGR01494">
    <property type="entry name" value="ATPase_P-type"/>
    <property type="match status" value="1"/>
</dbReference>
<keyword evidence="8" id="KW-0067">ATP-binding</keyword>
<keyword evidence="10" id="KW-0378">Hydrolase</keyword>
<dbReference type="Pfam" id="PF00702">
    <property type="entry name" value="Hydrolase"/>
    <property type="match status" value="1"/>
</dbReference>
<dbReference type="GO" id="GO:0015086">
    <property type="term" value="F:cadmium ion transmembrane transporter activity"/>
    <property type="evidence" value="ECO:0007669"/>
    <property type="project" value="TreeGrafter"/>
</dbReference>
<dbReference type="PANTHER" id="PTHR48085">
    <property type="entry name" value="CADMIUM/ZINC-TRANSPORTING ATPASE HMA2-RELATED"/>
    <property type="match status" value="1"/>
</dbReference>
<dbReference type="Gene3D" id="2.70.150.10">
    <property type="entry name" value="Calcium-transporting ATPase, cytoplasmic transduction domain A"/>
    <property type="match status" value="1"/>
</dbReference>
<evidence type="ECO:0000256" key="6">
    <source>
        <dbReference type="ARBA" id="ARBA00039097"/>
    </source>
</evidence>
<dbReference type="Gene3D" id="3.40.1110.10">
    <property type="entry name" value="Calcium-transporting ATPase, cytoplasmic domain N"/>
    <property type="match status" value="1"/>
</dbReference>
<keyword evidence="5 8" id="KW-0472">Membrane</keyword>
<keyword evidence="8" id="KW-0479">Metal-binding</keyword>
<evidence type="ECO:0000259" key="9">
    <source>
        <dbReference type="Pfam" id="PF00122"/>
    </source>
</evidence>
<accession>A0A6C1KNQ0</accession>
<protein>
    <recommendedName>
        <fullName evidence="6">P-type Zn(2+) transporter</fullName>
        <ecNumber evidence="6">7.2.2.12</ecNumber>
    </recommendedName>
</protein>
<reference evidence="10 11" key="1">
    <citation type="submission" date="2019-05" db="EMBL/GenBank/DDBJ databases">
        <authorList>
            <person name="Zhou X."/>
        </authorList>
    </citation>
    <scope>NUCLEOTIDE SEQUENCE [LARGE SCALE GENOMIC DNA]</scope>
    <source>
        <strain evidence="10 11">DSM 432</strain>
    </source>
</reference>
<dbReference type="InterPro" id="IPR036412">
    <property type="entry name" value="HAD-like_sf"/>
</dbReference>
<feature type="domain" description="P-type ATPase A" evidence="9">
    <location>
        <begin position="125"/>
        <end position="224"/>
    </location>
</feature>
<dbReference type="AlphaFoldDB" id="A0A6C1KNQ0"/>
<comment type="similarity">
    <text evidence="2 8">Belongs to the cation transport ATPase (P-type) (TC 3.A.3) family. Type IB subfamily.</text>
</comment>
<evidence type="ECO:0000256" key="8">
    <source>
        <dbReference type="RuleBase" id="RU362081"/>
    </source>
</evidence>
<evidence type="ECO:0000256" key="1">
    <source>
        <dbReference type="ARBA" id="ARBA00004370"/>
    </source>
</evidence>
<dbReference type="Proteomes" id="UP000305131">
    <property type="component" value="Unassembled WGS sequence"/>
</dbReference>
<dbReference type="GeneID" id="95776014"/>
<dbReference type="InterPro" id="IPR051014">
    <property type="entry name" value="Cation_Transport_ATPase_IB"/>
</dbReference>
<keyword evidence="8" id="KW-1003">Cell membrane</keyword>
<evidence type="ECO:0000313" key="11">
    <source>
        <dbReference type="Proteomes" id="UP000305131"/>
    </source>
</evidence>
<gene>
    <name evidence="10" type="primary">cadA</name>
    <name evidence="10" type="ORF">FBQ73_21400</name>
</gene>
<dbReference type="InterPro" id="IPR001757">
    <property type="entry name" value="P_typ_ATPase"/>
</dbReference>